<keyword evidence="3" id="KW-0804">Transcription</keyword>
<dbReference type="InterPro" id="IPR000281">
    <property type="entry name" value="HTH_RpiR"/>
</dbReference>
<evidence type="ECO:0000256" key="3">
    <source>
        <dbReference type="ARBA" id="ARBA00023163"/>
    </source>
</evidence>
<dbReference type="InterPro" id="IPR046348">
    <property type="entry name" value="SIS_dom_sf"/>
</dbReference>
<dbReference type="GO" id="GO:0003677">
    <property type="term" value="F:DNA binding"/>
    <property type="evidence" value="ECO:0007669"/>
    <property type="project" value="UniProtKB-KW"/>
</dbReference>
<dbReference type="Gene3D" id="1.10.10.10">
    <property type="entry name" value="Winged helix-like DNA-binding domain superfamily/Winged helix DNA-binding domain"/>
    <property type="match status" value="1"/>
</dbReference>
<dbReference type="PROSITE" id="PS00356">
    <property type="entry name" value="HTH_LACI_1"/>
    <property type="match status" value="1"/>
</dbReference>
<dbReference type="RefSeq" id="WP_027676311.1">
    <property type="nucleotide sequence ID" value="NZ_CP039692.1"/>
</dbReference>
<evidence type="ECO:0000259" key="4">
    <source>
        <dbReference type="PROSITE" id="PS51071"/>
    </source>
</evidence>
<keyword evidence="2" id="KW-0238">DNA-binding</keyword>
<evidence type="ECO:0000313" key="8">
    <source>
        <dbReference type="Proteomes" id="UP000298545"/>
    </source>
</evidence>
<reference evidence="7 9" key="2">
    <citation type="submission" date="2021-03" db="EMBL/GenBank/DDBJ databases">
        <title>Rapid diversification of plasmids in a genus of pathogenic and nitrogen fixing bacteria.</title>
        <authorList>
            <person name="Weisberg A.J."/>
            <person name="Miller M."/>
            <person name="Ream W."/>
            <person name="Grunwald N.J."/>
            <person name="Chang J.H."/>
        </authorList>
    </citation>
    <scope>NUCLEOTIDE SEQUENCE [LARGE SCALE GENOMIC DNA]</scope>
    <source>
        <strain evidence="7 9">AF3.44</strain>
    </source>
</reference>
<dbReference type="GO" id="GO:1901135">
    <property type="term" value="P:carbohydrate derivative metabolic process"/>
    <property type="evidence" value="ECO:0007669"/>
    <property type="project" value="InterPro"/>
</dbReference>
<dbReference type="Gene3D" id="3.40.50.10490">
    <property type="entry name" value="Glucose-6-phosphate isomerase like protein, domain 1"/>
    <property type="match status" value="1"/>
</dbReference>
<feature type="domain" description="HTH rpiR-type" evidence="4">
    <location>
        <begin position="1"/>
        <end position="77"/>
    </location>
</feature>
<dbReference type="InterPro" id="IPR047640">
    <property type="entry name" value="RpiR-like"/>
</dbReference>
<evidence type="ECO:0000313" key="9">
    <source>
        <dbReference type="Proteomes" id="UP000826513"/>
    </source>
</evidence>
<keyword evidence="9" id="KW-1185">Reference proteome</keyword>
<evidence type="ECO:0000259" key="5">
    <source>
        <dbReference type="PROSITE" id="PS51464"/>
    </source>
</evidence>
<keyword evidence="1" id="KW-0805">Transcription regulation</keyword>
<dbReference type="CDD" id="cd05013">
    <property type="entry name" value="SIS_RpiR"/>
    <property type="match status" value="1"/>
</dbReference>
<dbReference type="OrthoDB" id="8582409at2"/>
<dbReference type="InterPro" id="IPR009057">
    <property type="entry name" value="Homeodomain-like_sf"/>
</dbReference>
<dbReference type="PROSITE" id="PS51071">
    <property type="entry name" value="HTH_RPIR"/>
    <property type="match status" value="1"/>
</dbReference>
<proteinExistence type="predicted"/>
<organism evidence="6 8">
    <name type="scientific">Agrobacterium larrymoorei</name>
    <dbReference type="NCBI Taxonomy" id="160699"/>
    <lineage>
        <taxon>Bacteria</taxon>
        <taxon>Pseudomonadati</taxon>
        <taxon>Pseudomonadota</taxon>
        <taxon>Alphaproteobacteria</taxon>
        <taxon>Hyphomicrobiales</taxon>
        <taxon>Rhizobiaceae</taxon>
        <taxon>Rhizobium/Agrobacterium group</taxon>
        <taxon>Agrobacterium</taxon>
    </lineage>
</organism>
<dbReference type="Pfam" id="PF01418">
    <property type="entry name" value="HTH_6"/>
    <property type="match status" value="1"/>
</dbReference>
<dbReference type="PROSITE" id="PS51464">
    <property type="entry name" value="SIS"/>
    <property type="match status" value="1"/>
</dbReference>
<dbReference type="Proteomes" id="UP000826513">
    <property type="component" value="Chromosome 2"/>
</dbReference>
<sequence>MDIFATIQDERAQFSPSEQRIADILLNEFDFAVGASIIDLAEKADVSPPTVTRFCRRLGCQNFADFKVRLAKTAFVGVRYLNPEAKSTAPADVAEDIITKAQNALFMVHRALDPDAIDEVAEQIANAQMVYAFGSGGNSSMVATELQNRLFRLGTRITASNDHNMQLMLTASAQTGDVIIGSSFSGRNQELMRAFRLAKEAGIPTIALTQSKSPVAKLADFVIGIDLPEGDNIYRPTSTRFAYLAVIDVIASLVAYQNRKLSTVTLRQIKQQLVEHRDGGDDRQILGD</sequence>
<dbReference type="Pfam" id="PF01380">
    <property type="entry name" value="SIS"/>
    <property type="match status" value="1"/>
</dbReference>
<dbReference type="InterPro" id="IPR036388">
    <property type="entry name" value="WH-like_DNA-bd_sf"/>
</dbReference>
<dbReference type="EMBL" id="CP072168">
    <property type="protein sequence ID" value="QYA09071.1"/>
    <property type="molecule type" value="Genomic_DNA"/>
</dbReference>
<evidence type="ECO:0000256" key="1">
    <source>
        <dbReference type="ARBA" id="ARBA00023015"/>
    </source>
</evidence>
<accession>A0A4D7DZK4</accession>
<evidence type="ECO:0000256" key="2">
    <source>
        <dbReference type="ARBA" id="ARBA00023125"/>
    </source>
</evidence>
<gene>
    <name evidence="6" type="ORF">CFBP5473_16125</name>
    <name evidence="7" type="ORF">J5285_16860</name>
</gene>
<dbReference type="SUPFAM" id="SSF46689">
    <property type="entry name" value="Homeodomain-like"/>
    <property type="match status" value="1"/>
</dbReference>
<dbReference type="EMBL" id="CP039692">
    <property type="protein sequence ID" value="QCI99526.1"/>
    <property type="molecule type" value="Genomic_DNA"/>
</dbReference>
<dbReference type="AlphaFoldDB" id="A0A4D7DZK4"/>
<dbReference type="GO" id="GO:0003700">
    <property type="term" value="F:DNA-binding transcription factor activity"/>
    <property type="evidence" value="ECO:0007669"/>
    <property type="project" value="InterPro"/>
</dbReference>
<dbReference type="PANTHER" id="PTHR30514">
    <property type="entry name" value="GLUCOKINASE"/>
    <property type="match status" value="1"/>
</dbReference>
<dbReference type="InterPro" id="IPR035472">
    <property type="entry name" value="RpiR-like_SIS"/>
</dbReference>
<name>A0A4D7DZK4_9HYPH</name>
<dbReference type="STRING" id="1367849.GCA_000518585_03730"/>
<dbReference type="KEGG" id="alf:CFBP5473_16125"/>
<dbReference type="SUPFAM" id="SSF53697">
    <property type="entry name" value="SIS domain"/>
    <property type="match status" value="1"/>
</dbReference>
<feature type="domain" description="SIS" evidence="5">
    <location>
        <begin position="120"/>
        <end position="260"/>
    </location>
</feature>
<dbReference type="Proteomes" id="UP000298545">
    <property type="component" value="Chromosome linear"/>
</dbReference>
<protein>
    <submittedName>
        <fullName evidence="6">MurR/RpiR family transcriptional regulator</fullName>
    </submittedName>
</protein>
<dbReference type="InterPro" id="IPR001347">
    <property type="entry name" value="SIS_dom"/>
</dbReference>
<evidence type="ECO:0000313" key="6">
    <source>
        <dbReference type="EMBL" id="QCI99526.1"/>
    </source>
</evidence>
<evidence type="ECO:0000313" key="7">
    <source>
        <dbReference type="EMBL" id="QYA09071.1"/>
    </source>
</evidence>
<dbReference type="GO" id="GO:0097367">
    <property type="term" value="F:carbohydrate derivative binding"/>
    <property type="evidence" value="ECO:0007669"/>
    <property type="project" value="InterPro"/>
</dbReference>
<reference evidence="6 8" key="1">
    <citation type="submission" date="2019-04" db="EMBL/GenBank/DDBJ databases">
        <title>Complete genome sequence of Agrobacterium larrymoorei CFBP5473.</title>
        <authorList>
            <person name="Haryono M."/>
            <person name="Chou L."/>
            <person name="Lin Y.-C."/>
            <person name="Lai E.-M."/>
            <person name="Kuo C.-H."/>
        </authorList>
    </citation>
    <scope>NUCLEOTIDE SEQUENCE [LARGE SCALE GENOMIC DNA]</scope>
    <source>
        <strain evidence="6 8">CFBP5473</strain>
    </source>
</reference>
<dbReference type="PANTHER" id="PTHR30514:SF1">
    <property type="entry name" value="HTH-TYPE TRANSCRIPTIONAL REGULATOR HEXR-RELATED"/>
    <property type="match status" value="1"/>
</dbReference>